<reference evidence="6" key="1">
    <citation type="submission" date="2018-02" db="EMBL/GenBank/DDBJ databases">
        <title>Genome sequencing of Solimonas sp. HR-BB.</title>
        <authorList>
            <person name="Lee Y."/>
            <person name="Jeon C.O."/>
        </authorList>
    </citation>
    <scope>NUCLEOTIDE SEQUENCE [LARGE SCALE GENOMIC DNA]</scope>
    <source>
        <strain evidence="6">HR-E</strain>
    </source>
</reference>
<dbReference type="PROSITE" id="PS50902">
    <property type="entry name" value="FLAVODOXIN_LIKE"/>
    <property type="match status" value="1"/>
</dbReference>
<dbReference type="GO" id="GO:0009055">
    <property type="term" value="F:electron transfer activity"/>
    <property type="evidence" value="ECO:0007669"/>
    <property type="project" value="InterPro"/>
</dbReference>
<gene>
    <name evidence="5" type="ORF">C5O18_03325</name>
</gene>
<evidence type="ECO:0000256" key="2">
    <source>
        <dbReference type="ARBA" id="ARBA00022630"/>
    </source>
</evidence>
<evidence type="ECO:0000256" key="3">
    <source>
        <dbReference type="ARBA" id="ARBA00022643"/>
    </source>
</evidence>
<dbReference type="InterPro" id="IPR001226">
    <property type="entry name" value="Flavodoxin_CS"/>
</dbReference>
<evidence type="ECO:0000313" key="6">
    <source>
        <dbReference type="Proteomes" id="UP000243900"/>
    </source>
</evidence>
<dbReference type="PANTHER" id="PTHR30546:SF23">
    <property type="entry name" value="FLAVOPROTEIN-LIKE PROTEIN YCP4-RELATED"/>
    <property type="match status" value="1"/>
</dbReference>
<protein>
    <submittedName>
        <fullName evidence="5">Flavodoxin family protein</fullName>
    </submittedName>
</protein>
<accession>A0A2P6ATQ6</accession>
<organism evidence="5 6">
    <name type="scientific">Amnimonas aquatica</name>
    <dbReference type="NCBI Taxonomy" id="2094561"/>
    <lineage>
        <taxon>Bacteria</taxon>
        <taxon>Pseudomonadati</taxon>
        <taxon>Pseudomonadota</taxon>
        <taxon>Gammaproteobacteria</taxon>
        <taxon>Moraxellales</taxon>
        <taxon>Moraxellaceae</taxon>
        <taxon>Amnimonas</taxon>
    </lineage>
</organism>
<dbReference type="OrthoDB" id="9801479at2"/>
<dbReference type="Pfam" id="PF03358">
    <property type="entry name" value="FMN_red"/>
    <property type="match status" value="1"/>
</dbReference>
<keyword evidence="6" id="KW-1185">Reference proteome</keyword>
<comment type="caution">
    <text evidence="5">The sequence shown here is derived from an EMBL/GenBank/DDBJ whole genome shotgun (WGS) entry which is preliminary data.</text>
</comment>
<proteinExistence type="predicted"/>
<dbReference type="PANTHER" id="PTHR30546">
    <property type="entry name" value="FLAVODOXIN-RELATED PROTEIN WRBA-RELATED"/>
    <property type="match status" value="1"/>
</dbReference>
<dbReference type="GO" id="GO:0003955">
    <property type="term" value="F:NAD(P)H dehydrogenase (quinone) activity"/>
    <property type="evidence" value="ECO:0007669"/>
    <property type="project" value="TreeGrafter"/>
</dbReference>
<dbReference type="InterPro" id="IPR029039">
    <property type="entry name" value="Flavoprotein-like_sf"/>
</dbReference>
<dbReference type="SUPFAM" id="SSF52218">
    <property type="entry name" value="Flavoproteins"/>
    <property type="match status" value="1"/>
</dbReference>
<dbReference type="GO" id="GO:0016020">
    <property type="term" value="C:membrane"/>
    <property type="evidence" value="ECO:0007669"/>
    <property type="project" value="TreeGrafter"/>
</dbReference>
<evidence type="ECO:0000256" key="1">
    <source>
        <dbReference type="ARBA" id="ARBA00001917"/>
    </source>
</evidence>
<evidence type="ECO:0000313" key="5">
    <source>
        <dbReference type="EMBL" id="PQA48285.1"/>
    </source>
</evidence>
<dbReference type="Gene3D" id="3.40.50.360">
    <property type="match status" value="1"/>
</dbReference>
<dbReference type="AlphaFoldDB" id="A0A2P6ATQ6"/>
<dbReference type="InterPro" id="IPR005025">
    <property type="entry name" value="FMN_Rdtase-like_dom"/>
</dbReference>
<sequence length="187" mass="20046">MSEAMTTVVVVYHSGYGHTEQVARHVALGAAAVPGVVVADMPVTAPDWALLEAADAIIFGSPVYMGSVSAPFKQFMDDTSRVWLRQGWQDKLAAGFVNSGALSGDKQVALQQLQTFAGQHGMLWASFPLQPTGTGPDDLNRLGSNSGLMTQADNDDPVLTPPRGDRLTAELFGRHVAERALRWRRGA</sequence>
<dbReference type="GO" id="GO:0010181">
    <property type="term" value="F:FMN binding"/>
    <property type="evidence" value="ECO:0007669"/>
    <property type="project" value="InterPro"/>
</dbReference>
<dbReference type="InterPro" id="IPR008254">
    <property type="entry name" value="Flavodoxin/NO_synth"/>
</dbReference>
<evidence type="ECO:0000259" key="4">
    <source>
        <dbReference type="PROSITE" id="PS50902"/>
    </source>
</evidence>
<keyword evidence="2" id="KW-0285">Flavoprotein</keyword>
<dbReference type="Proteomes" id="UP000243900">
    <property type="component" value="Unassembled WGS sequence"/>
</dbReference>
<dbReference type="PROSITE" id="PS00201">
    <property type="entry name" value="FLAVODOXIN"/>
    <property type="match status" value="1"/>
</dbReference>
<feature type="domain" description="Flavodoxin-like" evidence="4">
    <location>
        <begin position="8"/>
        <end position="177"/>
    </location>
</feature>
<name>A0A2P6ATQ6_9GAMM</name>
<dbReference type="EMBL" id="PTQZ01000046">
    <property type="protein sequence ID" value="PQA48285.1"/>
    <property type="molecule type" value="Genomic_DNA"/>
</dbReference>
<comment type="cofactor">
    <cofactor evidence="1">
        <name>FMN</name>
        <dbReference type="ChEBI" id="CHEBI:58210"/>
    </cofactor>
</comment>
<keyword evidence="3" id="KW-0288">FMN</keyword>
<dbReference type="RefSeq" id="WP_105191443.1">
    <property type="nucleotide sequence ID" value="NZ_PTQZ01000046.1"/>
</dbReference>